<accession>A0A1M7Z0Z9</accession>
<dbReference type="EMBL" id="FRFG01000066">
    <property type="protein sequence ID" value="SHO58515.1"/>
    <property type="molecule type" value="Genomic_DNA"/>
</dbReference>
<dbReference type="Proteomes" id="UP000184600">
    <property type="component" value="Unassembled WGS sequence"/>
</dbReference>
<evidence type="ECO:0000313" key="1">
    <source>
        <dbReference type="EMBL" id="SHO58515.1"/>
    </source>
</evidence>
<dbReference type="STRING" id="1117707.VQ7734_04287"/>
<gene>
    <name evidence="1" type="ORF">VQ7734_04287</name>
</gene>
<name>A0A1M7Z0Z9_9VIBR</name>
<organism evidence="1 2">
    <name type="scientific">Vibrio quintilis</name>
    <dbReference type="NCBI Taxonomy" id="1117707"/>
    <lineage>
        <taxon>Bacteria</taxon>
        <taxon>Pseudomonadati</taxon>
        <taxon>Pseudomonadota</taxon>
        <taxon>Gammaproteobacteria</taxon>
        <taxon>Vibrionales</taxon>
        <taxon>Vibrionaceae</taxon>
        <taxon>Vibrio</taxon>
    </lineage>
</organism>
<sequence>MKREINYKEYTTEAAAFVAFVKYLERDTEAAACVGAAQMIKHVCRLRLVDHRKIDSSEYQEFGTLVKRDGLYAAQLYKEIISLREIPVSLSQPKQRFLAQAERIFFAVLEHVGRDILDDEVADIELVLAKLHFQIERLKEDDKPSSAHRLQSNSSP</sequence>
<protein>
    <submittedName>
        <fullName evidence="1">Uncharacterized protein</fullName>
    </submittedName>
</protein>
<evidence type="ECO:0000313" key="2">
    <source>
        <dbReference type="Proteomes" id="UP000184600"/>
    </source>
</evidence>
<dbReference type="AlphaFoldDB" id="A0A1M7Z0Z9"/>
<proteinExistence type="predicted"/>
<dbReference type="RefSeq" id="WP_073585962.1">
    <property type="nucleotide sequence ID" value="NZ_AP024897.1"/>
</dbReference>
<reference evidence="2" key="1">
    <citation type="submission" date="2016-12" db="EMBL/GenBank/DDBJ databases">
        <authorList>
            <person name="Rodrigo-Torres L."/>
            <person name="Arahal R.D."/>
            <person name="Lucena T."/>
        </authorList>
    </citation>
    <scope>NUCLEOTIDE SEQUENCE [LARGE SCALE GENOMIC DNA]</scope>
</reference>
<keyword evidence="2" id="KW-1185">Reference proteome</keyword>